<sequence length="150" mass="16961">MEPEGKHRNSIMKHRILAVFGLVEIVLRCTLTMNDFQGLMMQLEGRRMDVSVHLSYSSDLAPSGHCLLRPLKGSQGQSDHIGEQGTVRVLEFGWAAWRGRARQRDLVAQRGGCENETFLECAFPTCLDPPTTFRSFDRLTSAPIDSRRTR</sequence>
<accession>A0A4C1Y118</accession>
<protein>
    <submittedName>
        <fullName evidence="1">Uncharacterized protein</fullName>
    </submittedName>
</protein>
<organism evidence="1 2">
    <name type="scientific">Eumeta variegata</name>
    <name type="common">Bagworm moth</name>
    <name type="synonym">Eumeta japonica</name>
    <dbReference type="NCBI Taxonomy" id="151549"/>
    <lineage>
        <taxon>Eukaryota</taxon>
        <taxon>Metazoa</taxon>
        <taxon>Ecdysozoa</taxon>
        <taxon>Arthropoda</taxon>
        <taxon>Hexapoda</taxon>
        <taxon>Insecta</taxon>
        <taxon>Pterygota</taxon>
        <taxon>Neoptera</taxon>
        <taxon>Endopterygota</taxon>
        <taxon>Lepidoptera</taxon>
        <taxon>Glossata</taxon>
        <taxon>Ditrysia</taxon>
        <taxon>Tineoidea</taxon>
        <taxon>Psychidae</taxon>
        <taxon>Oiketicinae</taxon>
        <taxon>Eumeta</taxon>
    </lineage>
</organism>
<proteinExistence type="predicted"/>
<comment type="caution">
    <text evidence="1">The sequence shown here is derived from an EMBL/GenBank/DDBJ whole genome shotgun (WGS) entry which is preliminary data.</text>
</comment>
<dbReference type="OrthoDB" id="7339153at2759"/>
<evidence type="ECO:0000313" key="1">
    <source>
        <dbReference type="EMBL" id="GBP68502.1"/>
    </source>
</evidence>
<keyword evidence="2" id="KW-1185">Reference proteome</keyword>
<dbReference type="EMBL" id="BGZK01001013">
    <property type="protein sequence ID" value="GBP68502.1"/>
    <property type="molecule type" value="Genomic_DNA"/>
</dbReference>
<dbReference type="AlphaFoldDB" id="A0A4C1Y118"/>
<name>A0A4C1Y118_EUMVA</name>
<evidence type="ECO:0000313" key="2">
    <source>
        <dbReference type="Proteomes" id="UP000299102"/>
    </source>
</evidence>
<gene>
    <name evidence="1" type="ORF">EVAR_42453_1</name>
</gene>
<reference evidence="1 2" key="1">
    <citation type="journal article" date="2019" name="Commun. Biol.">
        <title>The bagworm genome reveals a unique fibroin gene that provides high tensile strength.</title>
        <authorList>
            <person name="Kono N."/>
            <person name="Nakamura H."/>
            <person name="Ohtoshi R."/>
            <person name="Tomita M."/>
            <person name="Numata K."/>
            <person name="Arakawa K."/>
        </authorList>
    </citation>
    <scope>NUCLEOTIDE SEQUENCE [LARGE SCALE GENOMIC DNA]</scope>
</reference>
<dbReference type="Proteomes" id="UP000299102">
    <property type="component" value="Unassembled WGS sequence"/>
</dbReference>